<name>A0A553NPH3_TIGCA</name>
<evidence type="ECO:0000256" key="1">
    <source>
        <dbReference type="ARBA" id="ARBA00022737"/>
    </source>
</evidence>
<dbReference type="SUPFAM" id="SSF82185">
    <property type="entry name" value="Histone H3 K4-specific methyltransferase SET7/9 N-terminal domain"/>
    <property type="match status" value="1"/>
</dbReference>
<dbReference type="STRING" id="6832.A0A553NPH3"/>
<reference evidence="3 4" key="1">
    <citation type="journal article" date="2018" name="Nat. Ecol. Evol.">
        <title>Genomic signatures of mitonuclear coevolution across populations of Tigriopus californicus.</title>
        <authorList>
            <person name="Barreto F.S."/>
            <person name="Watson E.T."/>
            <person name="Lima T.G."/>
            <person name="Willett C.S."/>
            <person name="Edmands S."/>
            <person name="Li W."/>
            <person name="Burton R.S."/>
        </authorList>
    </citation>
    <scope>NUCLEOTIDE SEQUENCE [LARGE SCALE GENOMIC DNA]</scope>
    <source>
        <strain evidence="3 4">San Diego</strain>
    </source>
</reference>
<dbReference type="Proteomes" id="UP000318571">
    <property type="component" value="Chromosome 4"/>
</dbReference>
<gene>
    <name evidence="3" type="ORF">TCAL_15859</name>
</gene>
<dbReference type="EMBL" id="VCGU01000011">
    <property type="protein sequence ID" value="TRY67326.1"/>
    <property type="molecule type" value="Genomic_DNA"/>
</dbReference>
<feature type="non-terminal residue" evidence="3">
    <location>
        <position position="151"/>
    </location>
</feature>
<protein>
    <submittedName>
        <fullName evidence="3">Uncharacterized protein</fullName>
    </submittedName>
</protein>
<comment type="caution">
    <text evidence="3">The sequence shown here is derived from an EMBL/GenBank/DDBJ whole genome shotgun (WGS) entry which is preliminary data.</text>
</comment>
<organism evidence="3 4">
    <name type="scientific">Tigriopus californicus</name>
    <name type="common">Marine copepod</name>
    <dbReference type="NCBI Taxonomy" id="6832"/>
    <lineage>
        <taxon>Eukaryota</taxon>
        <taxon>Metazoa</taxon>
        <taxon>Ecdysozoa</taxon>
        <taxon>Arthropoda</taxon>
        <taxon>Crustacea</taxon>
        <taxon>Multicrustacea</taxon>
        <taxon>Hexanauplia</taxon>
        <taxon>Copepoda</taxon>
        <taxon>Harpacticoida</taxon>
        <taxon>Harpacticidae</taxon>
        <taxon>Tigriopus</taxon>
    </lineage>
</organism>
<accession>A0A553NPH3</accession>
<sequence>VSHARRGEGHQVPGGPLRRRSQCDGEPEGEGVLEYPGNDEFERMFYEGGFKAKKAHGKGLMKWRRGPRVENMRVITRERRETWAWKYTYPQRRRVEVIGGIKQVRNYTYGSGDVFEGVYNDNERHGDGFLSKVDGEKRNEIWKLESSSLSR</sequence>
<evidence type="ECO:0000256" key="2">
    <source>
        <dbReference type="SAM" id="MobiDB-lite"/>
    </source>
</evidence>
<dbReference type="InterPro" id="IPR003409">
    <property type="entry name" value="MORN"/>
</dbReference>
<evidence type="ECO:0000313" key="3">
    <source>
        <dbReference type="EMBL" id="TRY67326.1"/>
    </source>
</evidence>
<dbReference type="AlphaFoldDB" id="A0A553NPH3"/>
<feature type="non-terminal residue" evidence="3">
    <location>
        <position position="1"/>
    </location>
</feature>
<evidence type="ECO:0000313" key="4">
    <source>
        <dbReference type="Proteomes" id="UP000318571"/>
    </source>
</evidence>
<keyword evidence="4" id="KW-1185">Reference proteome</keyword>
<keyword evidence="1" id="KW-0677">Repeat</keyword>
<dbReference type="Pfam" id="PF02493">
    <property type="entry name" value="MORN"/>
    <property type="match status" value="3"/>
</dbReference>
<proteinExistence type="predicted"/>
<feature type="region of interest" description="Disordered" evidence="2">
    <location>
        <begin position="1"/>
        <end position="35"/>
    </location>
</feature>